<organism evidence="1 2">
    <name type="scientific">Dryococelus australis</name>
    <dbReference type="NCBI Taxonomy" id="614101"/>
    <lineage>
        <taxon>Eukaryota</taxon>
        <taxon>Metazoa</taxon>
        <taxon>Ecdysozoa</taxon>
        <taxon>Arthropoda</taxon>
        <taxon>Hexapoda</taxon>
        <taxon>Insecta</taxon>
        <taxon>Pterygota</taxon>
        <taxon>Neoptera</taxon>
        <taxon>Polyneoptera</taxon>
        <taxon>Phasmatodea</taxon>
        <taxon>Verophasmatodea</taxon>
        <taxon>Anareolatae</taxon>
        <taxon>Phasmatidae</taxon>
        <taxon>Eurycanthinae</taxon>
        <taxon>Dryococelus</taxon>
    </lineage>
</organism>
<dbReference type="SUPFAM" id="SSF53098">
    <property type="entry name" value="Ribonuclease H-like"/>
    <property type="match status" value="1"/>
</dbReference>
<protein>
    <recommendedName>
        <fullName evidence="3">HAT C-terminal dimerisation domain-containing protein</fullName>
    </recommendedName>
</protein>
<dbReference type="InterPro" id="IPR012337">
    <property type="entry name" value="RNaseH-like_sf"/>
</dbReference>
<reference evidence="1 2" key="1">
    <citation type="submission" date="2023-02" db="EMBL/GenBank/DDBJ databases">
        <title>LHISI_Scaffold_Assembly.</title>
        <authorList>
            <person name="Stuart O.P."/>
            <person name="Cleave R."/>
            <person name="Magrath M.J.L."/>
            <person name="Mikheyev A.S."/>
        </authorList>
    </citation>
    <scope>NUCLEOTIDE SEQUENCE [LARGE SCALE GENOMIC DNA]</scope>
    <source>
        <strain evidence="1">Daus_M_001</strain>
        <tissue evidence="1">Leg muscle</tissue>
    </source>
</reference>
<proteinExistence type="predicted"/>
<evidence type="ECO:0008006" key="3">
    <source>
        <dbReference type="Google" id="ProtNLM"/>
    </source>
</evidence>
<comment type="caution">
    <text evidence="1">The sequence shown here is derived from an EMBL/GenBank/DDBJ whole genome shotgun (WGS) entry which is preliminary data.</text>
</comment>
<name>A0ABQ9IHY1_9NEOP</name>
<dbReference type="EMBL" id="JARBHB010000001">
    <property type="protein sequence ID" value="KAJ8896310.1"/>
    <property type="molecule type" value="Genomic_DNA"/>
</dbReference>
<evidence type="ECO:0000313" key="1">
    <source>
        <dbReference type="EMBL" id="KAJ8896310.1"/>
    </source>
</evidence>
<feature type="non-terminal residue" evidence="1">
    <location>
        <position position="81"/>
    </location>
</feature>
<gene>
    <name evidence="1" type="ORF">PR048_001654</name>
</gene>
<sequence>MEKSEDELQTYLNKLILSSNDDVPAYWKNAGFPRLKKLTKCYLAIPPATVHSEHFRLDPETVQKLIFLHKNLKTVNFNNKD</sequence>
<keyword evidence="2" id="KW-1185">Reference proteome</keyword>
<evidence type="ECO:0000313" key="2">
    <source>
        <dbReference type="Proteomes" id="UP001159363"/>
    </source>
</evidence>
<dbReference type="Proteomes" id="UP001159363">
    <property type="component" value="Chromosome 1"/>
</dbReference>
<accession>A0ABQ9IHY1</accession>